<dbReference type="CDD" id="cd22157">
    <property type="entry name" value="F-box_AtFBW1-like"/>
    <property type="match status" value="1"/>
</dbReference>
<dbReference type="InterPro" id="IPR015915">
    <property type="entry name" value="Kelch-typ_b-propeller"/>
</dbReference>
<feature type="domain" description="F-box" evidence="2">
    <location>
        <begin position="157"/>
        <end position="202"/>
    </location>
</feature>
<reference evidence="3 4" key="1">
    <citation type="journal article" date="2021" name="Comput. Struct. Biotechnol. J.">
        <title>De novo genome assembly of the potent medicinal plant Rehmannia glutinosa using nanopore technology.</title>
        <authorList>
            <person name="Ma L."/>
            <person name="Dong C."/>
            <person name="Song C."/>
            <person name="Wang X."/>
            <person name="Zheng X."/>
            <person name="Niu Y."/>
            <person name="Chen S."/>
            <person name="Feng W."/>
        </authorList>
    </citation>
    <scope>NUCLEOTIDE SEQUENCE [LARGE SCALE GENOMIC DNA]</scope>
    <source>
        <strain evidence="3">DH-2019</strain>
    </source>
</reference>
<sequence length="688" mass="77912">MSTNFCEGVRNHTNQVTMTIYKMTSQSLTGEELIDRDFESLSVSKRLVRSVSQKLKRKNHRNENSEEDETTGVSLRCLTLYGRGGGCKVSADMGEECGDPSSRRRSSASEDGKNYTTICGKDEASVDCFSHAMKEKFFRRNNNRRLLSYNKTQQGNNSMNARLPDDILEMCLVRLPLVSLMNARLVCKKWRNLTSTPRFMQIRREGLFQSSWLFLFGVVKDGYCSGEIHALDVSLNQWHKINSHTLKGRFLFSVASIRDDVYVVGGCSSLTNFGRVDRSSFKTHKGVLVFSPLTKSWRKAAAMKYARSSPILGVSEVNQDCFIFKNQQNRSERRVYRPRAGGVSDVYEDPHRLSVRRQSRHSLDENDISLFPNIKFVRQKTESSSSKDRRIKFVMIAVGGLGPWDEPLDSGEIYDPVSNKWTEIQRLPLDFGVACSGVVCNGIFYVYSESDMLAGYDVERGYWVRIQMTLSPARVHEYYPKLVCCKGRLFMLSVSWCEGDGQIGRRNKAVRKLWELDLVCLTWTEVSTHPDAPMDWNAAFVADDELIFGVEMFKIFGQVLDFVTMFDVSDARRTGWNHISRNRVAHDLDASSCMTKSIASSKNGTESTNELGESDNHILNFLDSMDSYLILMDSLSSALRQGWLDLASARHSMGASRVNSALFDLKSHHASTILQVDNGTLIATFDFP</sequence>
<keyword evidence="4" id="KW-1185">Reference proteome</keyword>
<evidence type="ECO:0000313" key="4">
    <source>
        <dbReference type="Proteomes" id="UP001318860"/>
    </source>
</evidence>
<dbReference type="Gene3D" id="2.120.10.80">
    <property type="entry name" value="Kelch-type beta propeller"/>
    <property type="match status" value="1"/>
</dbReference>
<comment type="caution">
    <text evidence="3">The sequence shown here is derived from an EMBL/GenBank/DDBJ whole genome shotgun (WGS) entry which is preliminary data.</text>
</comment>
<dbReference type="InterPro" id="IPR006652">
    <property type="entry name" value="Kelch_1"/>
</dbReference>
<dbReference type="Gene3D" id="1.20.1280.50">
    <property type="match status" value="1"/>
</dbReference>
<dbReference type="Pfam" id="PF01344">
    <property type="entry name" value="Kelch_1"/>
    <property type="match status" value="2"/>
</dbReference>
<dbReference type="PANTHER" id="PTHR47712:SF1">
    <property type="entry name" value="OS09G0555300 PROTEIN"/>
    <property type="match status" value="1"/>
</dbReference>
<dbReference type="SUPFAM" id="SSF81383">
    <property type="entry name" value="F-box domain"/>
    <property type="match status" value="1"/>
</dbReference>
<dbReference type="PROSITE" id="PS50181">
    <property type="entry name" value="FBOX"/>
    <property type="match status" value="1"/>
</dbReference>
<organism evidence="3 4">
    <name type="scientific">Rehmannia glutinosa</name>
    <name type="common">Chinese foxglove</name>
    <dbReference type="NCBI Taxonomy" id="99300"/>
    <lineage>
        <taxon>Eukaryota</taxon>
        <taxon>Viridiplantae</taxon>
        <taxon>Streptophyta</taxon>
        <taxon>Embryophyta</taxon>
        <taxon>Tracheophyta</taxon>
        <taxon>Spermatophyta</taxon>
        <taxon>Magnoliopsida</taxon>
        <taxon>eudicotyledons</taxon>
        <taxon>Gunneridae</taxon>
        <taxon>Pentapetalae</taxon>
        <taxon>asterids</taxon>
        <taxon>lamiids</taxon>
        <taxon>Lamiales</taxon>
        <taxon>Orobanchaceae</taxon>
        <taxon>Rehmannieae</taxon>
        <taxon>Rehmannia</taxon>
    </lineage>
</organism>
<dbReference type="EMBL" id="JABTTQ020001568">
    <property type="protein sequence ID" value="KAK6130599.1"/>
    <property type="molecule type" value="Genomic_DNA"/>
</dbReference>
<evidence type="ECO:0000313" key="3">
    <source>
        <dbReference type="EMBL" id="KAK6130599.1"/>
    </source>
</evidence>
<name>A0ABR0V5U2_REHGL</name>
<dbReference type="SUPFAM" id="SSF117281">
    <property type="entry name" value="Kelch motif"/>
    <property type="match status" value="1"/>
</dbReference>
<dbReference type="InterPro" id="IPR001810">
    <property type="entry name" value="F-box_dom"/>
</dbReference>
<evidence type="ECO:0000256" key="1">
    <source>
        <dbReference type="SAM" id="MobiDB-lite"/>
    </source>
</evidence>
<feature type="region of interest" description="Disordered" evidence="1">
    <location>
        <begin position="92"/>
        <end position="114"/>
    </location>
</feature>
<gene>
    <name evidence="3" type="ORF">DH2020_035645</name>
</gene>
<proteinExistence type="predicted"/>
<dbReference type="Proteomes" id="UP001318860">
    <property type="component" value="Unassembled WGS sequence"/>
</dbReference>
<dbReference type="PANTHER" id="PTHR47712">
    <property type="entry name" value="OS09G0555300 PROTEIN"/>
    <property type="match status" value="1"/>
</dbReference>
<dbReference type="Pfam" id="PF00646">
    <property type="entry name" value="F-box"/>
    <property type="match status" value="1"/>
</dbReference>
<dbReference type="SMART" id="SM00256">
    <property type="entry name" value="FBOX"/>
    <property type="match status" value="1"/>
</dbReference>
<dbReference type="SMART" id="SM00612">
    <property type="entry name" value="Kelch"/>
    <property type="match status" value="2"/>
</dbReference>
<accession>A0ABR0V5U2</accession>
<evidence type="ECO:0000259" key="2">
    <source>
        <dbReference type="PROSITE" id="PS50181"/>
    </source>
</evidence>
<dbReference type="InterPro" id="IPR036047">
    <property type="entry name" value="F-box-like_dom_sf"/>
</dbReference>
<protein>
    <recommendedName>
        <fullName evidence="2">F-box domain-containing protein</fullName>
    </recommendedName>
</protein>